<organism evidence="3 4">
    <name type="scientific">Ramlibacter lithotrophicus</name>
    <dbReference type="NCBI Taxonomy" id="2606681"/>
    <lineage>
        <taxon>Bacteria</taxon>
        <taxon>Pseudomonadati</taxon>
        <taxon>Pseudomonadota</taxon>
        <taxon>Betaproteobacteria</taxon>
        <taxon>Burkholderiales</taxon>
        <taxon>Comamonadaceae</taxon>
        <taxon>Ramlibacter</taxon>
    </lineage>
</organism>
<dbReference type="InterPro" id="IPR036380">
    <property type="entry name" value="Isochorismatase-like_sf"/>
</dbReference>
<dbReference type="PANTHER" id="PTHR43540:SF6">
    <property type="entry name" value="ISOCHORISMATASE-LIKE DOMAIN-CONTAINING PROTEIN"/>
    <property type="match status" value="1"/>
</dbReference>
<dbReference type="InterPro" id="IPR050272">
    <property type="entry name" value="Isochorismatase-like_hydrls"/>
</dbReference>
<protein>
    <submittedName>
        <fullName evidence="3">Cysteine hydrolase</fullName>
    </submittedName>
</protein>
<accession>A0A7X6DGY4</accession>
<dbReference type="AlphaFoldDB" id="A0A7X6DGY4"/>
<dbReference type="PANTHER" id="PTHR43540">
    <property type="entry name" value="PEROXYUREIDOACRYLATE/UREIDOACRYLATE AMIDOHYDROLASE-RELATED"/>
    <property type="match status" value="1"/>
</dbReference>
<evidence type="ECO:0000256" key="1">
    <source>
        <dbReference type="ARBA" id="ARBA00022801"/>
    </source>
</evidence>
<proteinExistence type="predicted"/>
<gene>
    <name evidence="3" type="ORF">RAMLITH_14105</name>
</gene>
<dbReference type="SUPFAM" id="SSF52499">
    <property type="entry name" value="Isochorismatase-like hydrolases"/>
    <property type="match status" value="1"/>
</dbReference>
<keyword evidence="1 3" id="KW-0378">Hydrolase</keyword>
<keyword evidence="4" id="KW-1185">Reference proteome</keyword>
<evidence type="ECO:0000313" key="4">
    <source>
        <dbReference type="Proteomes" id="UP000521868"/>
    </source>
</evidence>
<dbReference type="Proteomes" id="UP000521868">
    <property type="component" value="Unassembled WGS sequence"/>
</dbReference>
<dbReference type="GO" id="GO:0016787">
    <property type="term" value="F:hydrolase activity"/>
    <property type="evidence" value="ECO:0007669"/>
    <property type="project" value="UniProtKB-KW"/>
</dbReference>
<dbReference type="EMBL" id="VTOX01000004">
    <property type="protein sequence ID" value="NKE66960.1"/>
    <property type="molecule type" value="Genomic_DNA"/>
</dbReference>
<dbReference type="RefSeq" id="WP_168108063.1">
    <property type="nucleotide sequence ID" value="NZ_VTOX01000004.1"/>
</dbReference>
<dbReference type="CDD" id="cd00431">
    <property type="entry name" value="cysteine_hydrolases"/>
    <property type="match status" value="1"/>
</dbReference>
<feature type="domain" description="Isochorismatase-like" evidence="2">
    <location>
        <begin position="23"/>
        <end position="184"/>
    </location>
</feature>
<comment type="caution">
    <text evidence="3">The sequence shown here is derived from an EMBL/GenBank/DDBJ whole genome shotgun (WGS) entry which is preliminary data.</text>
</comment>
<sequence length="207" mass="22290">MPPPTPVPPSGLKPARLARSERVLLLVDFVNPLDFPGGEHLAPAAVEAARATAALKQRLAGQGVLTIFANDNYGVWQSDFHSLVATCLGMQGPAGEIARLLYPQADDLTILKPRHSAFYASPLELLLREMQARELVICGLATDMCVQLTAGDAFLREYEVWVPSDCTAAESAQAKAASLAYMADVLKCDTAESTTARRDRPAREARA</sequence>
<dbReference type="Pfam" id="PF00857">
    <property type="entry name" value="Isochorismatase"/>
    <property type="match status" value="1"/>
</dbReference>
<evidence type="ECO:0000259" key="2">
    <source>
        <dbReference type="Pfam" id="PF00857"/>
    </source>
</evidence>
<dbReference type="InterPro" id="IPR000868">
    <property type="entry name" value="Isochorismatase-like_dom"/>
</dbReference>
<reference evidence="3 4" key="1">
    <citation type="journal article" date="2020" name="Nature">
        <title>Bacterial chemolithoautotrophy via manganese oxidation.</title>
        <authorList>
            <person name="Yu H."/>
            <person name="Leadbetter J.R."/>
        </authorList>
    </citation>
    <scope>NUCLEOTIDE SEQUENCE [LARGE SCALE GENOMIC DNA]</scope>
    <source>
        <strain evidence="3 4">RBP-1</strain>
    </source>
</reference>
<name>A0A7X6DGY4_9BURK</name>
<evidence type="ECO:0000313" key="3">
    <source>
        <dbReference type="EMBL" id="NKE66960.1"/>
    </source>
</evidence>
<dbReference type="Gene3D" id="3.40.50.850">
    <property type="entry name" value="Isochorismatase-like"/>
    <property type="match status" value="1"/>
</dbReference>